<feature type="signal peptide" evidence="2">
    <location>
        <begin position="1"/>
        <end position="25"/>
    </location>
</feature>
<feature type="region of interest" description="Disordered" evidence="1">
    <location>
        <begin position="72"/>
        <end position="158"/>
    </location>
</feature>
<gene>
    <name evidence="3" type="ORF">NITGR_330045</name>
</gene>
<dbReference type="EMBL" id="CAQJ01000037">
    <property type="protein sequence ID" value="CCQ90647.1"/>
    <property type="molecule type" value="Genomic_DNA"/>
</dbReference>
<proteinExistence type="predicted"/>
<feature type="chain" id="PRO_5004019335" evidence="2">
    <location>
        <begin position="26"/>
        <end position="158"/>
    </location>
</feature>
<keyword evidence="4" id="KW-1185">Reference proteome</keyword>
<evidence type="ECO:0000313" key="3">
    <source>
        <dbReference type="EMBL" id="CCQ90647.1"/>
    </source>
</evidence>
<feature type="compositionally biased region" description="Low complexity" evidence="1">
    <location>
        <begin position="125"/>
        <end position="146"/>
    </location>
</feature>
<evidence type="ECO:0000256" key="2">
    <source>
        <dbReference type="SAM" id="SignalP"/>
    </source>
</evidence>
<dbReference type="Proteomes" id="UP000011704">
    <property type="component" value="Unassembled WGS sequence"/>
</dbReference>
<dbReference type="AlphaFoldDB" id="M1YJK1"/>
<name>M1YJK1_NITG3</name>
<reference evidence="3 4" key="1">
    <citation type="journal article" date="2013" name="Front. Microbiol.">
        <title>The genome of Nitrospina gracilis illuminates the metabolism and evolution of the major marine nitrite oxidizer.</title>
        <authorList>
            <person name="Luecker S."/>
            <person name="Nowka B."/>
            <person name="Rattei T."/>
            <person name="Spieck E."/>
            <person name="and Daims H."/>
        </authorList>
    </citation>
    <scope>NUCLEOTIDE SEQUENCE [LARGE SCALE GENOMIC DNA]</scope>
    <source>
        <strain evidence="3 4">3/211</strain>
    </source>
</reference>
<organism evidence="3 4">
    <name type="scientific">Nitrospina gracilis (strain 3/211)</name>
    <dbReference type="NCBI Taxonomy" id="1266370"/>
    <lineage>
        <taxon>Bacteria</taxon>
        <taxon>Pseudomonadati</taxon>
        <taxon>Nitrospinota/Tectimicrobiota group</taxon>
        <taxon>Nitrospinota</taxon>
        <taxon>Nitrospinia</taxon>
        <taxon>Nitrospinales</taxon>
        <taxon>Nitrospinaceae</taxon>
        <taxon>Nitrospina</taxon>
    </lineage>
</organism>
<protein>
    <submittedName>
        <fullName evidence="3">Uncharacterized protein</fullName>
    </submittedName>
</protein>
<dbReference type="InParanoid" id="M1YJK1"/>
<feature type="compositionally biased region" description="Pro residues" evidence="1">
    <location>
        <begin position="110"/>
        <end position="120"/>
    </location>
</feature>
<sequence>MKKIIATMMIAFFVSFLGMTGTALAHKSDRGDDANWKSFKHMVVKVKAWGKKMWNDAPEEKKAKHKKAWKRMASNMKAAKSKACDKASDMGKSKANKLHSRLATCEPDNTEPPPPAPTPEPVEEPAPTTTEPAPTTTEPEPQPSATCDGSDPFNPACM</sequence>
<feature type="compositionally biased region" description="Basic and acidic residues" evidence="1">
    <location>
        <begin position="82"/>
        <end position="92"/>
    </location>
</feature>
<evidence type="ECO:0000256" key="1">
    <source>
        <dbReference type="SAM" id="MobiDB-lite"/>
    </source>
</evidence>
<accession>M1YJK1</accession>
<keyword evidence="2" id="KW-0732">Signal</keyword>
<dbReference type="HOGENOM" id="CLU_1667538_0_0_0"/>
<dbReference type="RefSeq" id="WP_005008413.1">
    <property type="nucleotide sequence ID" value="NZ_HG422173.1"/>
</dbReference>
<comment type="caution">
    <text evidence="3">The sequence shown here is derived from an EMBL/GenBank/DDBJ whole genome shotgun (WGS) entry which is preliminary data.</text>
</comment>
<evidence type="ECO:0000313" key="4">
    <source>
        <dbReference type="Proteomes" id="UP000011704"/>
    </source>
</evidence>